<accession>A0ABD2Q6F6</accession>
<name>A0ABD2Q6F6_9PLAT</name>
<feature type="non-terminal residue" evidence="1">
    <location>
        <position position="1"/>
    </location>
</feature>
<organism evidence="1 2">
    <name type="scientific">Cichlidogyrus casuarinus</name>
    <dbReference type="NCBI Taxonomy" id="1844966"/>
    <lineage>
        <taxon>Eukaryota</taxon>
        <taxon>Metazoa</taxon>
        <taxon>Spiralia</taxon>
        <taxon>Lophotrochozoa</taxon>
        <taxon>Platyhelminthes</taxon>
        <taxon>Monogenea</taxon>
        <taxon>Monopisthocotylea</taxon>
        <taxon>Dactylogyridea</taxon>
        <taxon>Ancyrocephalidae</taxon>
        <taxon>Cichlidogyrus</taxon>
    </lineage>
</organism>
<sequence>LSVDTTGMLLEVNGRSLATCKEIMEALVRWLLIHASLRKDELLGPNCEAKLVVEPMRVIVALDESNLRAHFPSKDDLTAPIFKTVRTN</sequence>
<proteinExistence type="predicted"/>
<dbReference type="EMBL" id="JBJKFK010000809">
    <property type="protein sequence ID" value="KAL3315166.1"/>
    <property type="molecule type" value="Genomic_DNA"/>
</dbReference>
<reference evidence="1 2" key="1">
    <citation type="submission" date="2024-11" db="EMBL/GenBank/DDBJ databases">
        <title>Adaptive evolution of stress response genes in parasites aligns with host niche diversity.</title>
        <authorList>
            <person name="Hahn C."/>
            <person name="Resl P."/>
        </authorList>
    </citation>
    <scope>NUCLEOTIDE SEQUENCE [LARGE SCALE GENOMIC DNA]</scope>
    <source>
        <strain evidence="1">EGGRZ-B1_66</strain>
        <tissue evidence="1">Body</tissue>
    </source>
</reference>
<gene>
    <name evidence="1" type="ORF">Ciccas_006197</name>
</gene>
<evidence type="ECO:0000313" key="1">
    <source>
        <dbReference type="EMBL" id="KAL3315166.1"/>
    </source>
</evidence>
<protein>
    <submittedName>
        <fullName evidence="1">Uncharacterized protein</fullName>
    </submittedName>
</protein>
<evidence type="ECO:0000313" key="2">
    <source>
        <dbReference type="Proteomes" id="UP001626550"/>
    </source>
</evidence>
<dbReference type="AlphaFoldDB" id="A0ABD2Q6F6"/>
<keyword evidence="2" id="KW-1185">Reference proteome</keyword>
<comment type="caution">
    <text evidence="1">The sequence shown here is derived from an EMBL/GenBank/DDBJ whole genome shotgun (WGS) entry which is preliminary data.</text>
</comment>
<dbReference type="Proteomes" id="UP001626550">
    <property type="component" value="Unassembled WGS sequence"/>
</dbReference>